<dbReference type="Pfam" id="PF13144">
    <property type="entry name" value="ChapFlgA"/>
    <property type="match status" value="1"/>
</dbReference>
<organism evidence="6">
    <name type="scientific">uncultured bacterium BAC17H8</name>
    <dbReference type="NCBI Taxonomy" id="332980"/>
    <lineage>
        <taxon>Bacteria</taxon>
        <taxon>environmental samples</taxon>
    </lineage>
</organism>
<dbReference type="PANTHER" id="PTHR36307">
    <property type="entry name" value="FLAGELLA BASAL BODY P-RING FORMATION PROTEIN FLGA"/>
    <property type="match status" value="1"/>
</dbReference>
<dbReference type="NCBIfam" id="TIGR03170">
    <property type="entry name" value="flgA_cterm"/>
    <property type="match status" value="1"/>
</dbReference>
<protein>
    <submittedName>
        <fullName evidence="6">Predicted flagellar basal body P-ring biosynthesis protein</fullName>
    </submittedName>
</protein>
<evidence type="ECO:0000256" key="1">
    <source>
        <dbReference type="ARBA" id="ARBA00004418"/>
    </source>
</evidence>
<dbReference type="Gene3D" id="2.30.30.760">
    <property type="match status" value="1"/>
</dbReference>
<reference evidence="6" key="1">
    <citation type="journal article" date="2005" name="PLoS Biol.">
        <title>New insights into metabolic properties of marine bacteria encoding proteorhodopsins.</title>
        <authorList>
            <person name="Sabehi G."/>
            <person name="Loy A."/>
            <person name="Jung K.H."/>
            <person name="Partha R."/>
            <person name="Spudich J.L."/>
            <person name="Isaacson T."/>
            <person name="Hirschberg J."/>
            <person name="Wagner M."/>
            <person name="Beja O."/>
        </authorList>
    </citation>
    <scope>NUCLEOTIDE SEQUENCE</scope>
</reference>
<sequence>MVADIVLHHVEKRKGSRNALAATTLCLALFSSPNVASAADATVIDSAKVSRLISGRLADEGLEGAPSLAADRMFPPCSKPLLIEPMFGGWNTVTVRCAGASKWRFAIRTNLKNRPAPVPVRDFRPNQRAKGSIETTVAVGQQSSQIVDEVEVVALARSVSRNDMIAREDLIMVPVSARNAFGAFFDPADVAGRRLKMGLSARKPLMARHLYPDYLVEEGNEVLITSSSGGISINMVGYALENGQISEWIGVENASSGKTIRAKITGEKKVTVIAKK</sequence>
<dbReference type="InterPro" id="IPR017585">
    <property type="entry name" value="SAF_FlgA"/>
</dbReference>
<dbReference type="AlphaFoldDB" id="Q4JMN0"/>
<dbReference type="InterPro" id="IPR039246">
    <property type="entry name" value="Flagellar_FlgA"/>
</dbReference>
<accession>Q4JMN0</accession>
<dbReference type="GO" id="GO:0042597">
    <property type="term" value="C:periplasmic space"/>
    <property type="evidence" value="ECO:0007669"/>
    <property type="project" value="UniProtKB-SubCell"/>
</dbReference>
<keyword evidence="6" id="KW-0969">Cilium</keyword>
<keyword evidence="6" id="KW-0966">Cell projection</keyword>
<comment type="subcellular location">
    <subcellularLocation>
        <location evidence="1">Periplasm</location>
    </subcellularLocation>
</comment>
<name>Q4JMN0_9BACT</name>
<dbReference type="PANTHER" id="PTHR36307:SF1">
    <property type="entry name" value="FLAGELLA BASAL BODY P-RING FORMATION PROTEIN FLGA"/>
    <property type="match status" value="1"/>
</dbReference>
<dbReference type="InterPro" id="IPR013974">
    <property type="entry name" value="SAF"/>
</dbReference>
<keyword evidence="2 4" id="KW-0732">Signal</keyword>
<evidence type="ECO:0000256" key="2">
    <source>
        <dbReference type="ARBA" id="ARBA00022729"/>
    </source>
</evidence>
<keyword evidence="3" id="KW-0574">Periplasm</keyword>
<evidence type="ECO:0000259" key="5">
    <source>
        <dbReference type="SMART" id="SM00858"/>
    </source>
</evidence>
<dbReference type="CDD" id="cd11614">
    <property type="entry name" value="SAF_CpaB_FlgA_like"/>
    <property type="match status" value="1"/>
</dbReference>
<dbReference type="SMART" id="SM00858">
    <property type="entry name" value="SAF"/>
    <property type="match status" value="1"/>
</dbReference>
<feature type="domain" description="SAF" evidence="5">
    <location>
        <begin position="150"/>
        <end position="211"/>
    </location>
</feature>
<dbReference type="GO" id="GO:0044780">
    <property type="term" value="P:bacterial-type flagellum assembly"/>
    <property type="evidence" value="ECO:0007669"/>
    <property type="project" value="InterPro"/>
</dbReference>
<evidence type="ECO:0000313" key="6">
    <source>
        <dbReference type="EMBL" id="AAY87283.1"/>
    </source>
</evidence>
<feature type="chain" id="PRO_5004239375" evidence="4">
    <location>
        <begin position="39"/>
        <end position="276"/>
    </location>
</feature>
<dbReference type="EMBL" id="DQ068068">
    <property type="protein sequence ID" value="AAY87283.1"/>
    <property type="molecule type" value="Genomic_DNA"/>
</dbReference>
<evidence type="ECO:0000256" key="4">
    <source>
        <dbReference type="SAM" id="SignalP"/>
    </source>
</evidence>
<feature type="signal peptide" evidence="4">
    <location>
        <begin position="1"/>
        <end position="38"/>
    </location>
</feature>
<proteinExistence type="predicted"/>
<evidence type="ECO:0000256" key="3">
    <source>
        <dbReference type="ARBA" id="ARBA00022764"/>
    </source>
</evidence>
<keyword evidence="6" id="KW-0282">Flagellum</keyword>